<accession>A0A167WJA9</accession>
<dbReference type="Proteomes" id="UP000242877">
    <property type="component" value="Unassembled WGS sequence"/>
</dbReference>
<comment type="caution">
    <text evidence="5">The sequence shown here is derived from an EMBL/GenBank/DDBJ whole genome shotgun (WGS) entry which is preliminary data.</text>
</comment>
<organism evidence="5 6">
    <name type="scientific">Ascosphaera apis ARSEF 7405</name>
    <dbReference type="NCBI Taxonomy" id="392613"/>
    <lineage>
        <taxon>Eukaryota</taxon>
        <taxon>Fungi</taxon>
        <taxon>Dikarya</taxon>
        <taxon>Ascomycota</taxon>
        <taxon>Pezizomycotina</taxon>
        <taxon>Eurotiomycetes</taxon>
        <taxon>Eurotiomycetidae</taxon>
        <taxon>Onygenales</taxon>
        <taxon>Ascosphaeraceae</taxon>
        <taxon>Ascosphaera</taxon>
    </lineage>
</organism>
<dbReference type="InterPro" id="IPR004046">
    <property type="entry name" value="GST_C"/>
</dbReference>
<dbReference type="SFLD" id="SFLDS00019">
    <property type="entry name" value="Glutathione_Transferase_(cytos"/>
    <property type="match status" value="1"/>
</dbReference>
<dbReference type="CDD" id="cd03181">
    <property type="entry name" value="GST_C_EF1Bgamma_like"/>
    <property type="match status" value="1"/>
</dbReference>
<sequence>MSFGKIYSYPNNPRVFKALVAAKLNNLDVAYPQDFQMGVTNTTEDFKSKFPTTRVPAFEGADGVNLFDSDAIAQYIAESGPQADRLLGSNPAERATIRQWIAYASSDFMPLLTQLVLPRMGITKYDTSIDEKYLPMFHKQFKSLDAFLEKRKYLTSEKEWNMADVSLVAALWWSFAFIAGEEERQQYPALMRWFKSVTEDDVVKSVFGEVKYTDKIVIPQ</sequence>
<feature type="domain" description="GST C-terminal" evidence="4">
    <location>
        <begin position="90"/>
        <end position="217"/>
    </location>
</feature>
<dbReference type="SFLD" id="SFLDG00358">
    <property type="entry name" value="Main_(cytGST)"/>
    <property type="match status" value="1"/>
</dbReference>
<keyword evidence="5" id="KW-0251">Elongation factor</keyword>
<evidence type="ECO:0000259" key="3">
    <source>
        <dbReference type="PROSITE" id="PS50404"/>
    </source>
</evidence>
<dbReference type="Pfam" id="PF00043">
    <property type="entry name" value="GST_C"/>
    <property type="match status" value="1"/>
</dbReference>
<dbReference type="FunFam" id="3.40.30.10:FF:000148">
    <property type="entry name" value="Elongation factor 1B gamma"/>
    <property type="match status" value="1"/>
</dbReference>
<evidence type="ECO:0000259" key="4">
    <source>
        <dbReference type="PROSITE" id="PS50405"/>
    </source>
</evidence>
<evidence type="ECO:0000313" key="5">
    <source>
        <dbReference type="EMBL" id="KZZ88924.1"/>
    </source>
</evidence>
<keyword evidence="5" id="KW-0648">Protein biosynthesis</keyword>
<dbReference type="PANTHER" id="PTHR43986:SF10">
    <property type="entry name" value="ELONGATION FACTOR EEF-1B GAMMA SUBUNIT, PUTATIVE (AFU_ORTHOLOGUE AFUA_1G17120)-RELATED"/>
    <property type="match status" value="1"/>
</dbReference>
<dbReference type="VEuPathDB" id="FungiDB:AAP_04716"/>
<dbReference type="InterPro" id="IPR004045">
    <property type="entry name" value="Glutathione_S-Trfase_N"/>
</dbReference>
<dbReference type="GO" id="GO:0003746">
    <property type="term" value="F:translation elongation factor activity"/>
    <property type="evidence" value="ECO:0007669"/>
    <property type="project" value="UniProtKB-KW"/>
</dbReference>
<dbReference type="EMBL" id="AZGZ01000023">
    <property type="protein sequence ID" value="KZZ88924.1"/>
    <property type="molecule type" value="Genomic_DNA"/>
</dbReference>
<feature type="domain" description="GST N-terminal" evidence="3">
    <location>
        <begin position="2"/>
        <end position="84"/>
    </location>
</feature>
<name>A0A167WJA9_9EURO</name>
<evidence type="ECO:0000256" key="1">
    <source>
        <dbReference type="ARBA" id="ARBA00007409"/>
    </source>
</evidence>
<dbReference type="InterPro" id="IPR050802">
    <property type="entry name" value="EF-GSTs"/>
</dbReference>
<dbReference type="Gene3D" id="1.20.1050.10">
    <property type="match status" value="1"/>
</dbReference>
<reference evidence="5 6" key="1">
    <citation type="journal article" date="2016" name="Genome Biol. Evol.">
        <title>Divergent and convergent evolution of fungal pathogenicity.</title>
        <authorList>
            <person name="Shang Y."/>
            <person name="Xiao G."/>
            <person name="Zheng P."/>
            <person name="Cen K."/>
            <person name="Zhan S."/>
            <person name="Wang C."/>
        </authorList>
    </citation>
    <scope>NUCLEOTIDE SEQUENCE [LARGE SCALE GENOMIC DNA]</scope>
    <source>
        <strain evidence="5 6">ARSEF 7405</strain>
    </source>
</reference>
<comment type="similarity">
    <text evidence="1 2">Belongs to the GST superfamily.</text>
</comment>
<dbReference type="PROSITE" id="PS50405">
    <property type="entry name" value="GST_CTER"/>
    <property type="match status" value="1"/>
</dbReference>
<gene>
    <name evidence="5" type="ORF">AAP_04716</name>
</gene>
<protein>
    <submittedName>
        <fullName evidence="5">Translation elongation factor eEF-1B gamma subunit</fullName>
    </submittedName>
</protein>
<dbReference type="Pfam" id="PF02798">
    <property type="entry name" value="GST_N"/>
    <property type="match status" value="1"/>
</dbReference>
<dbReference type="InterPro" id="IPR036249">
    <property type="entry name" value="Thioredoxin-like_sf"/>
</dbReference>
<dbReference type="FunFam" id="1.20.1050.10:FF:000006">
    <property type="entry name" value="Elongation factor 1 gamma"/>
    <property type="match status" value="1"/>
</dbReference>
<dbReference type="Gene3D" id="3.40.30.10">
    <property type="entry name" value="Glutaredoxin"/>
    <property type="match status" value="1"/>
</dbReference>
<evidence type="ECO:0000313" key="6">
    <source>
        <dbReference type="Proteomes" id="UP000242877"/>
    </source>
</evidence>
<dbReference type="InterPro" id="IPR040079">
    <property type="entry name" value="Glutathione_S-Trfase"/>
</dbReference>
<dbReference type="SUPFAM" id="SSF52833">
    <property type="entry name" value="Thioredoxin-like"/>
    <property type="match status" value="1"/>
</dbReference>
<evidence type="ECO:0000256" key="2">
    <source>
        <dbReference type="RuleBase" id="RU003494"/>
    </source>
</evidence>
<proteinExistence type="inferred from homology"/>
<dbReference type="InterPro" id="IPR036282">
    <property type="entry name" value="Glutathione-S-Trfase_C_sf"/>
</dbReference>
<dbReference type="GO" id="GO:0005737">
    <property type="term" value="C:cytoplasm"/>
    <property type="evidence" value="ECO:0007669"/>
    <property type="project" value="TreeGrafter"/>
</dbReference>
<dbReference type="InterPro" id="IPR010987">
    <property type="entry name" value="Glutathione-S-Trfase_C-like"/>
</dbReference>
<dbReference type="SUPFAM" id="SSF47616">
    <property type="entry name" value="GST C-terminal domain-like"/>
    <property type="match status" value="1"/>
</dbReference>
<dbReference type="PANTHER" id="PTHR43986">
    <property type="entry name" value="ELONGATION FACTOR 1-GAMMA"/>
    <property type="match status" value="1"/>
</dbReference>
<dbReference type="PROSITE" id="PS50404">
    <property type="entry name" value="GST_NTER"/>
    <property type="match status" value="1"/>
</dbReference>
<dbReference type="CDD" id="cd03044">
    <property type="entry name" value="GST_N_EF1Bgamma"/>
    <property type="match status" value="1"/>
</dbReference>
<keyword evidence="6" id="KW-1185">Reference proteome</keyword>
<dbReference type="OrthoDB" id="249703at2759"/>
<dbReference type="AlphaFoldDB" id="A0A167WJA9"/>
<dbReference type="GO" id="GO:0005634">
    <property type="term" value="C:nucleus"/>
    <property type="evidence" value="ECO:0007669"/>
    <property type="project" value="TreeGrafter"/>
</dbReference>